<reference evidence="8" key="1">
    <citation type="submission" date="2022-11" db="UniProtKB">
        <authorList>
            <consortium name="WormBaseParasite"/>
        </authorList>
    </citation>
    <scope>IDENTIFICATION</scope>
</reference>
<dbReference type="InterPro" id="IPR004841">
    <property type="entry name" value="AA-permease/SLC12A_dom"/>
</dbReference>
<evidence type="ECO:0000313" key="7">
    <source>
        <dbReference type="Proteomes" id="UP000887565"/>
    </source>
</evidence>
<dbReference type="GO" id="GO:0055078">
    <property type="term" value="P:sodium ion homeostasis"/>
    <property type="evidence" value="ECO:0007669"/>
    <property type="project" value="TreeGrafter"/>
</dbReference>
<keyword evidence="7" id="KW-1185">Reference proteome</keyword>
<dbReference type="Pfam" id="PF00324">
    <property type="entry name" value="AA_permease"/>
    <property type="match status" value="1"/>
</dbReference>
<evidence type="ECO:0000256" key="1">
    <source>
        <dbReference type="ARBA" id="ARBA00004141"/>
    </source>
</evidence>
<feature type="domain" description="Amino acid permease/ SLC12A" evidence="6">
    <location>
        <begin position="4"/>
        <end position="120"/>
    </location>
</feature>
<dbReference type="Proteomes" id="UP000887565">
    <property type="component" value="Unplaced"/>
</dbReference>
<dbReference type="WBParaSite" id="nRc.2.0.1.t05177-RA">
    <property type="protein sequence ID" value="nRc.2.0.1.t05177-RA"/>
    <property type="gene ID" value="nRc.2.0.1.g05177"/>
</dbReference>
<dbReference type="GO" id="GO:1990573">
    <property type="term" value="P:potassium ion import across plasma membrane"/>
    <property type="evidence" value="ECO:0007669"/>
    <property type="project" value="TreeGrafter"/>
</dbReference>
<keyword evidence="2 5" id="KW-0812">Transmembrane</keyword>
<dbReference type="GO" id="GO:0006884">
    <property type="term" value="P:cell volume homeostasis"/>
    <property type="evidence" value="ECO:0007669"/>
    <property type="project" value="TreeGrafter"/>
</dbReference>
<keyword evidence="4 5" id="KW-0472">Membrane</keyword>
<organism evidence="7 8">
    <name type="scientific">Romanomermis culicivorax</name>
    <name type="common">Nematode worm</name>
    <dbReference type="NCBI Taxonomy" id="13658"/>
    <lineage>
        <taxon>Eukaryota</taxon>
        <taxon>Metazoa</taxon>
        <taxon>Ecdysozoa</taxon>
        <taxon>Nematoda</taxon>
        <taxon>Enoplea</taxon>
        <taxon>Dorylaimia</taxon>
        <taxon>Mermithida</taxon>
        <taxon>Mermithoidea</taxon>
        <taxon>Mermithidae</taxon>
        <taxon>Romanomermis</taxon>
    </lineage>
</organism>
<evidence type="ECO:0000256" key="2">
    <source>
        <dbReference type="ARBA" id="ARBA00022692"/>
    </source>
</evidence>
<evidence type="ECO:0000256" key="5">
    <source>
        <dbReference type="SAM" id="Phobius"/>
    </source>
</evidence>
<dbReference type="GO" id="GO:0055075">
    <property type="term" value="P:potassium ion homeostasis"/>
    <property type="evidence" value="ECO:0007669"/>
    <property type="project" value="TreeGrafter"/>
</dbReference>
<name>A0A915HUT9_ROMCU</name>
<keyword evidence="3 5" id="KW-1133">Transmembrane helix</keyword>
<dbReference type="GO" id="GO:0008511">
    <property type="term" value="F:sodium:potassium:chloride symporter activity"/>
    <property type="evidence" value="ECO:0007669"/>
    <property type="project" value="TreeGrafter"/>
</dbReference>
<dbReference type="InterPro" id="IPR004842">
    <property type="entry name" value="SLC12A_fam"/>
</dbReference>
<dbReference type="GO" id="GO:0055064">
    <property type="term" value="P:chloride ion homeostasis"/>
    <property type="evidence" value="ECO:0007669"/>
    <property type="project" value="TreeGrafter"/>
</dbReference>
<dbReference type="PANTHER" id="PTHR11827">
    <property type="entry name" value="SOLUTE CARRIER FAMILY 12, CATION COTRANSPORTERS"/>
    <property type="match status" value="1"/>
</dbReference>
<evidence type="ECO:0000256" key="4">
    <source>
        <dbReference type="ARBA" id="ARBA00023136"/>
    </source>
</evidence>
<feature type="transmembrane region" description="Helical" evidence="5">
    <location>
        <begin position="42"/>
        <end position="75"/>
    </location>
</feature>
<dbReference type="OMA" id="XLLITTL"/>
<accession>A0A915HUT9</accession>
<evidence type="ECO:0000313" key="8">
    <source>
        <dbReference type="WBParaSite" id="nRc.2.0.1.t05177-RA"/>
    </source>
</evidence>
<evidence type="ECO:0000256" key="3">
    <source>
        <dbReference type="ARBA" id="ARBA00022989"/>
    </source>
</evidence>
<dbReference type="AlphaFoldDB" id="A0A915HUT9"/>
<comment type="subcellular location">
    <subcellularLocation>
        <location evidence="1">Membrane</location>
        <topology evidence="1">Multi-pass membrane protein</topology>
    </subcellularLocation>
</comment>
<dbReference type="GO" id="GO:0016020">
    <property type="term" value="C:membrane"/>
    <property type="evidence" value="ECO:0007669"/>
    <property type="project" value="UniProtKB-SubCell"/>
</dbReference>
<dbReference type="PANTHER" id="PTHR11827:SF103">
    <property type="entry name" value="SODIUM CHLORIDE COTRANSPORTER 69, ISOFORM E"/>
    <property type="match status" value="1"/>
</dbReference>
<evidence type="ECO:0000259" key="6">
    <source>
        <dbReference type="Pfam" id="PF00324"/>
    </source>
</evidence>
<proteinExistence type="predicted"/>
<sequence>MIAPYISNFYLATYALINYACFHGSLVQATGWRPSFKYYNKWLSFLGAVLCVGAMFLMGWIAAICTTIFIIILYVYLVRKKPDVNWGSSNQAQTYKSALEGMFKLLYTEQHIKNYMPQVLALTGNPVARPAMVDFINSFTKHKGLLIVQIPNITNA</sequence>
<protein>
    <submittedName>
        <fullName evidence="8">Amino acid permease/ SLC12A domain-containing protein</fullName>
    </submittedName>
</protein>
<dbReference type="Gene3D" id="1.20.1740.10">
    <property type="entry name" value="Amino acid/polyamine transporter I"/>
    <property type="match status" value="1"/>
</dbReference>